<feature type="domain" description="DUF294" evidence="2">
    <location>
        <begin position="194"/>
        <end position="329"/>
    </location>
</feature>
<evidence type="ECO:0000259" key="2">
    <source>
        <dbReference type="Pfam" id="PF10335"/>
    </source>
</evidence>
<comment type="caution">
    <text evidence="3">The sequence shown here is derived from an EMBL/GenBank/DDBJ whole genome shotgun (WGS) entry which is preliminary data.</text>
</comment>
<evidence type="ECO:0000259" key="1">
    <source>
        <dbReference type="Pfam" id="PF03445"/>
    </source>
</evidence>
<dbReference type="InterPro" id="IPR043519">
    <property type="entry name" value="NT_sf"/>
</dbReference>
<accession>A0ABV6NK46</accession>
<dbReference type="EMBL" id="JBHLTR010000054">
    <property type="protein sequence ID" value="MFC0561150.1"/>
    <property type="molecule type" value="Genomic_DNA"/>
</dbReference>
<dbReference type="Pfam" id="PF03445">
    <property type="entry name" value="DUF294"/>
    <property type="match status" value="1"/>
</dbReference>
<protein>
    <submittedName>
        <fullName evidence="3">DUF294 nucleotidyltransferase-like domain-containing protein</fullName>
    </submittedName>
</protein>
<proteinExistence type="predicted"/>
<keyword evidence="4" id="KW-1185">Reference proteome</keyword>
<dbReference type="InterPro" id="IPR005105">
    <property type="entry name" value="GlnD_Uridyltrans_N"/>
</dbReference>
<dbReference type="Pfam" id="PF10335">
    <property type="entry name" value="DUF294_C"/>
    <property type="match status" value="1"/>
</dbReference>
<evidence type="ECO:0000313" key="3">
    <source>
        <dbReference type="EMBL" id="MFC0561150.1"/>
    </source>
</evidence>
<gene>
    <name evidence="3" type="ORF">ACFFH4_19575</name>
</gene>
<dbReference type="CDD" id="cd05401">
    <property type="entry name" value="NT_GlnE_GlnD_like"/>
    <property type="match status" value="1"/>
</dbReference>
<dbReference type="Proteomes" id="UP001589833">
    <property type="component" value="Unassembled WGS sequence"/>
</dbReference>
<evidence type="ECO:0000313" key="4">
    <source>
        <dbReference type="Proteomes" id="UP001589833"/>
    </source>
</evidence>
<name>A0ABV6NK46_9BACI</name>
<reference evidence="3 4" key="1">
    <citation type="submission" date="2024-09" db="EMBL/GenBank/DDBJ databases">
        <authorList>
            <person name="Sun Q."/>
            <person name="Mori K."/>
        </authorList>
    </citation>
    <scope>NUCLEOTIDE SEQUENCE [LARGE SCALE GENOMIC DNA]</scope>
    <source>
        <strain evidence="3 4">NCAIM B.02301</strain>
    </source>
</reference>
<sequence>MTGAKVYPAYSDQDWDRRYELLYEERIGTIHNQEHTSSSLQKSHERIIKKAVCLALKKTESEWGQPPAHFAFFLMGSGGRREQSFWSDQDHGLVFESDTEEDETYFLHLGEEIVYALAQVGYKRCDGKVMASNSKWCRSFTKWENQIKGWLKEDSWETLRYTLTFVDSTSIYGESMMVERLKQTLFQAVKSQPYLMKRLTENTGRLKKGIGLFNQLLVETKGRHKGKFDFKQVVLFPYVNALRLLAIEQHILHSPTVERFKYLPKKYEQVKQLQQNFEQILEQRLHWHRHTKTYEDIHHLQLEKLSVDERKLLKKWVREGHRLYQNLERNLKKGEQK</sequence>
<dbReference type="RefSeq" id="WP_273842534.1">
    <property type="nucleotide sequence ID" value="NZ_JAQQWT010000005.1"/>
</dbReference>
<dbReference type="Gene3D" id="3.30.460.10">
    <property type="entry name" value="Beta Polymerase, domain 2"/>
    <property type="match status" value="1"/>
</dbReference>
<feature type="domain" description="Protein-PII uridylyltransferase N-terminal" evidence="1">
    <location>
        <begin position="37"/>
        <end position="154"/>
    </location>
</feature>
<dbReference type="SUPFAM" id="SSF81301">
    <property type="entry name" value="Nucleotidyltransferase"/>
    <property type="match status" value="1"/>
</dbReference>
<dbReference type="InterPro" id="IPR018821">
    <property type="entry name" value="DUF294_put_nucleoTrafse_sb-bd"/>
</dbReference>
<organism evidence="3 4">
    <name type="scientific">Halalkalibacter alkalisediminis</name>
    <dbReference type="NCBI Taxonomy" id="935616"/>
    <lineage>
        <taxon>Bacteria</taxon>
        <taxon>Bacillati</taxon>
        <taxon>Bacillota</taxon>
        <taxon>Bacilli</taxon>
        <taxon>Bacillales</taxon>
        <taxon>Bacillaceae</taxon>
        <taxon>Halalkalibacter</taxon>
    </lineage>
</organism>